<name>A0AAN5DEJ2_9BILA</name>
<sequence length="169" mass="19839">LSHCFLLSILLLIVVHGRIRPPMPHGKPIYYKLTTFLRCFSRHATTTHIALWEDDSIPFFDRDALIDWKTFNLGSFYDEGATFVELKGALFDQPWDSVTEPYLYVQTNCTHGFYTQEFCLELDKVYKEDGFNNYHDIPDLFGPDFQGLEDLLKPCSYFQDVDNMRDIFK</sequence>
<keyword evidence="3" id="KW-1185">Reference proteome</keyword>
<comment type="caution">
    <text evidence="2">The sequence shown here is derived from an EMBL/GenBank/DDBJ whole genome shotgun (WGS) entry which is preliminary data.</text>
</comment>
<gene>
    <name evidence="2" type="ORF">PMAYCL1PPCAC_30609</name>
</gene>
<proteinExistence type="predicted"/>
<reference evidence="3" key="1">
    <citation type="submission" date="2022-10" db="EMBL/GenBank/DDBJ databases">
        <title>Genome assembly of Pristionchus species.</title>
        <authorList>
            <person name="Yoshida K."/>
            <person name="Sommer R.J."/>
        </authorList>
    </citation>
    <scope>NUCLEOTIDE SEQUENCE [LARGE SCALE GENOMIC DNA]</scope>
    <source>
        <strain evidence="3">RS5460</strain>
    </source>
</reference>
<feature type="signal peptide" evidence="1">
    <location>
        <begin position="1"/>
        <end position="17"/>
    </location>
</feature>
<accession>A0AAN5DEJ2</accession>
<evidence type="ECO:0000313" key="2">
    <source>
        <dbReference type="EMBL" id="GMR60414.1"/>
    </source>
</evidence>
<organism evidence="2 3">
    <name type="scientific">Pristionchus mayeri</name>
    <dbReference type="NCBI Taxonomy" id="1317129"/>
    <lineage>
        <taxon>Eukaryota</taxon>
        <taxon>Metazoa</taxon>
        <taxon>Ecdysozoa</taxon>
        <taxon>Nematoda</taxon>
        <taxon>Chromadorea</taxon>
        <taxon>Rhabditida</taxon>
        <taxon>Rhabditina</taxon>
        <taxon>Diplogasteromorpha</taxon>
        <taxon>Diplogasteroidea</taxon>
        <taxon>Neodiplogasteridae</taxon>
        <taxon>Pristionchus</taxon>
    </lineage>
</organism>
<dbReference type="Proteomes" id="UP001328107">
    <property type="component" value="Unassembled WGS sequence"/>
</dbReference>
<protein>
    <submittedName>
        <fullName evidence="2">Uncharacterized protein</fullName>
    </submittedName>
</protein>
<evidence type="ECO:0000256" key="1">
    <source>
        <dbReference type="SAM" id="SignalP"/>
    </source>
</evidence>
<feature type="chain" id="PRO_5042976059" evidence="1">
    <location>
        <begin position="18"/>
        <end position="169"/>
    </location>
</feature>
<dbReference type="EMBL" id="BTRK01000006">
    <property type="protein sequence ID" value="GMR60414.1"/>
    <property type="molecule type" value="Genomic_DNA"/>
</dbReference>
<feature type="non-terminal residue" evidence="2">
    <location>
        <position position="1"/>
    </location>
</feature>
<dbReference type="AlphaFoldDB" id="A0AAN5DEJ2"/>
<evidence type="ECO:0000313" key="3">
    <source>
        <dbReference type="Proteomes" id="UP001328107"/>
    </source>
</evidence>
<keyword evidence="1" id="KW-0732">Signal</keyword>